<keyword evidence="2" id="KW-1185">Reference proteome</keyword>
<gene>
    <name evidence="1" type="ORF">Q9R02_02000</name>
</gene>
<dbReference type="Proteomes" id="UP001232725">
    <property type="component" value="Unassembled WGS sequence"/>
</dbReference>
<sequence>MKTLANELYAPMTDEIGFIRAPLEHAADVLATWYHRLERQVTVTEVNGRVHQWEASLAPFEMGANGRVLLLETHSDWVALTNNAVGDSGAGVTAEMVAKYAGVEAAALSAVPHTLNSPKLKGISEGRYGGCRFDYFAPNDQGEVVQIRGLQAVHGGGSKWEFYSFGEVQPYEEPEAYENRRVRDRFTSDMLERYCQTLGIDVFNEDFYGPRGLLVDYFVNDDPPTYSFTLEQVQAWKGIVPGRSTEFPG</sequence>
<accession>A0ABT9IK08</accession>
<protein>
    <submittedName>
        <fullName evidence="1">Uncharacterized protein</fullName>
    </submittedName>
</protein>
<name>A0ABT9IK08_9MICC</name>
<organism evidence="1 2">
    <name type="scientific">Arthrobacter horti</name>
    <dbReference type="NCBI Taxonomy" id="3068273"/>
    <lineage>
        <taxon>Bacteria</taxon>
        <taxon>Bacillati</taxon>
        <taxon>Actinomycetota</taxon>
        <taxon>Actinomycetes</taxon>
        <taxon>Micrococcales</taxon>
        <taxon>Micrococcaceae</taxon>
        <taxon>Arthrobacter</taxon>
    </lineage>
</organism>
<comment type="caution">
    <text evidence="1">The sequence shown here is derived from an EMBL/GenBank/DDBJ whole genome shotgun (WGS) entry which is preliminary data.</text>
</comment>
<evidence type="ECO:0000313" key="1">
    <source>
        <dbReference type="EMBL" id="MDP5225921.1"/>
    </source>
</evidence>
<dbReference type="RefSeq" id="WP_305994956.1">
    <property type="nucleotide sequence ID" value="NZ_JAVALS010000001.1"/>
</dbReference>
<evidence type="ECO:0000313" key="2">
    <source>
        <dbReference type="Proteomes" id="UP001232725"/>
    </source>
</evidence>
<reference evidence="1 2" key="1">
    <citation type="submission" date="2023-08" db="EMBL/GenBank/DDBJ databases">
        <title>Arthrobacter horti sp. nov., isolated from forest soil.</title>
        <authorList>
            <person name="Park M."/>
        </authorList>
    </citation>
    <scope>NUCLEOTIDE SEQUENCE [LARGE SCALE GENOMIC DNA]</scope>
    <source>
        <strain evidence="1 2">YJM1</strain>
    </source>
</reference>
<proteinExistence type="predicted"/>
<dbReference type="EMBL" id="JAVALS010000001">
    <property type="protein sequence ID" value="MDP5225921.1"/>
    <property type="molecule type" value="Genomic_DNA"/>
</dbReference>